<proteinExistence type="predicted"/>
<dbReference type="Proteomes" id="UP000290289">
    <property type="component" value="Chromosome 6"/>
</dbReference>
<sequence>MVQDSCAKYFVLETQSCHSPSRDSLYRGREMTALPLTGIKENKGGMVLRDHTHTRDTLSLSPCPLSLSPSQFFLSSSRLIRTRHQNPPPFTDRRQKGKFVDPCNLVSSLVQFLELGTLDIT</sequence>
<dbReference type="EMBL" id="RDQH01000332">
    <property type="protein sequence ID" value="RXH97363.1"/>
    <property type="molecule type" value="Genomic_DNA"/>
</dbReference>
<evidence type="ECO:0000313" key="2">
    <source>
        <dbReference type="Proteomes" id="UP000290289"/>
    </source>
</evidence>
<comment type="caution">
    <text evidence="1">The sequence shown here is derived from an EMBL/GenBank/DDBJ whole genome shotgun (WGS) entry which is preliminary data.</text>
</comment>
<gene>
    <name evidence="1" type="ORF">DVH24_036031</name>
</gene>
<protein>
    <submittedName>
        <fullName evidence="1">Uncharacterized protein</fullName>
    </submittedName>
</protein>
<dbReference type="AlphaFoldDB" id="A0A498JTX2"/>
<organism evidence="1 2">
    <name type="scientific">Malus domestica</name>
    <name type="common">Apple</name>
    <name type="synonym">Pyrus malus</name>
    <dbReference type="NCBI Taxonomy" id="3750"/>
    <lineage>
        <taxon>Eukaryota</taxon>
        <taxon>Viridiplantae</taxon>
        <taxon>Streptophyta</taxon>
        <taxon>Embryophyta</taxon>
        <taxon>Tracheophyta</taxon>
        <taxon>Spermatophyta</taxon>
        <taxon>Magnoliopsida</taxon>
        <taxon>eudicotyledons</taxon>
        <taxon>Gunneridae</taxon>
        <taxon>Pentapetalae</taxon>
        <taxon>rosids</taxon>
        <taxon>fabids</taxon>
        <taxon>Rosales</taxon>
        <taxon>Rosaceae</taxon>
        <taxon>Amygdaloideae</taxon>
        <taxon>Maleae</taxon>
        <taxon>Malus</taxon>
    </lineage>
</organism>
<accession>A0A498JTX2</accession>
<reference evidence="1 2" key="1">
    <citation type="submission" date="2018-10" db="EMBL/GenBank/DDBJ databases">
        <title>A high-quality apple genome assembly.</title>
        <authorList>
            <person name="Hu J."/>
        </authorList>
    </citation>
    <scope>NUCLEOTIDE SEQUENCE [LARGE SCALE GENOMIC DNA]</scope>
    <source>
        <strain evidence="2">cv. HFTH1</strain>
        <tissue evidence="1">Young leaf</tissue>
    </source>
</reference>
<keyword evidence="2" id="KW-1185">Reference proteome</keyword>
<name>A0A498JTX2_MALDO</name>
<evidence type="ECO:0000313" key="1">
    <source>
        <dbReference type="EMBL" id="RXH97363.1"/>
    </source>
</evidence>